<dbReference type="EMBL" id="MU006230">
    <property type="protein sequence ID" value="KAF2824322.1"/>
    <property type="molecule type" value="Genomic_DNA"/>
</dbReference>
<accession>A0A6A6ZTD1</accession>
<organism evidence="1 2">
    <name type="scientific">Ophiobolus disseminans</name>
    <dbReference type="NCBI Taxonomy" id="1469910"/>
    <lineage>
        <taxon>Eukaryota</taxon>
        <taxon>Fungi</taxon>
        <taxon>Dikarya</taxon>
        <taxon>Ascomycota</taxon>
        <taxon>Pezizomycotina</taxon>
        <taxon>Dothideomycetes</taxon>
        <taxon>Pleosporomycetidae</taxon>
        <taxon>Pleosporales</taxon>
        <taxon>Pleosporineae</taxon>
        <taxon>Phaeosphaeriaceae</taxon>
        <taxon>Ophiobolus</taxon>
    </lineage>
</organism>
<keyword evidence="2" id="KW-1185">Reference proteome</keyword>
<evidence type="ECO:0000313" key="2">
    <source>
        <dbReference type="Proteomes" id="UP000799424"/>
    </source>
</evidence>
<gene>
    <name evidence="1" type="ORF">CC86DRAFT_297265</name>
</gene>
<protein>
    <submittedName>
        <fullName evidence="1">Uncharacterized protein</fullName>
    </submittedName>
</protein>
<reference evidence="1" key="1">
    <citation type="journal article" date="2020" name="Stud. Mycol.">
        <title>101 Dothideomycetes genomes: a test case for predicting lifestyles and emergence of pathogens.</title>
        <authorList>
            <person name="Haridas S."/>
            <person name="Albert R."/>
            <person name="Binder M."/>
            <person name="Bloem J."/>
            <person name="Labutti K."/>
            <person name="Salamov A."/>
            <person name="Andreopoulos B."/>
            <person name="Baker S."/>
            <person name="Barry K."/>
            <person name="Bills G."/>
            <person name="Bluhm B."/>
            <person name="Cannon C."/>
            <person name="Castanera R."/>
            <person name="Culley D."/>
            <person name="Daum C."/>
            <person name="Ezra D."/>
            <person name="Gonzalez J."/>
            <person name="Henrissat B."/>
            <person name="Kuo A."/>
            <person name="Liang C."/>
            <person name="Lipzen A."/>
            <person name="Lutzoni F."/>
            <person name="Magnuson J."/>
            <person name="Mondo S."/>
            <person name="Nolan M."/>
            <person name="Ohm R."/>
            <person name="Pangilinan J."/>
            <person name="Park H.-J."/>
            <person name="Ramirez L."/>
            <person name="Alfaro M."/>
            <person name="Sun H."/>
            <person name="Tritt A."/>
            <person name="Yoshinaga Y."/>
            <person name="Zwiers L.-H."/>
            <person name="Turgeon B."/>
            <person name="Goodwin S."/>
            <person name="Spatafora J."/>
            <person name="Crous P."/>
            <person name="Grigoriev I."/>
        </authorList>
    </citation>
    <scope>NUCLEOTIDE SEQUENCE</scope>
    <source>
        <strain evidence="1">CBS 113818</strain>
    </source>
</reference>
<evidence type="ECO:0000313" key="1">
    <source>
        <dbReference type="EMBL" id="KAF2824322.1"/>
    </source>
</evidence>
<dbReference type="OrthoDB" id="3780782at2759"/>
<sequence length="76" mass="8484">MSIIKRFFFVVPCFTRHLYREYESVQITRGIGGSPSHSVTILRVVTIAMPISNPVEVDHIATDCEGVGVRGLVDKH</sequence>
<proteinExistence type="predicted"/>
<dbReference type="AlphaFoldDB" id="A0A6A6ZTD1"/>
<name>A0A6A6ZTD1_9PLEO</name>
<dbReference type="Proteomes" id="UP000799424">
    <property type="component" value="Unassembled WGS sequence"/>
</dbReference>